<evidence type="ECO:0000256" key="9">
    <source>
        <dbReference type="ARBA" id="ARBA00022824"/>
    </source>
</evidence>
<keyword evidence="6" id="KW-0808">Transferase</keyword>
<evidence type="ECO:0000256" key="1">
    <source>
        <dbReference type="ARBA" id="ARBA00003701"/>
    </source>
</evidence>
<evidence type="ECO:0000256" key="11">
    <source>
        <dbReference type="ARBA" id="ARBA00022990"/>
    </source>
</evidence>
<dbReference type="Pfam" id="PF01124">
    <property type="entry name" value="MAPEG"/>
    <property type="match status" value="1"/>
</dbReference>
<comment type="function">
    <text evidence="1">Conjugation of reduced glutathione to a wide number of exogenous and endogenous hydrophobic electrophiles.</text>
</comment>
<evidence type="ECO:0000256" key="2">
    <source>
        <dbReference type="ARBA" id="ARBA00004294"/>
    </source>
</evidence>
<keyword evidence="19" id="KW-1185">Reference proteome</keyword>
<reference evidence="18 19" key="1">
    <citation type="journal article" date="2023" name="Commun. Biol.">
        <title>Genome analysis of Parmales, the sister group of diatoms, reveals the evolutionary specialization of diatoms from phago-mixotrophs to photoautotrophs.</title>
        <authorList>
            <person name="Ban H."/>
            <person name="Sato S."/>
            <person name="Yoshikawa S."/>
            <person name="Yamada K."/>
            <person name="Nakamura Y."/>
            <person name="Ichinomiya M."/>
            <person name="Sato N."/>
            <person name="Blanc-Mathieu R."/>
            <person name="Endo H."/>
            <person name="Kuwata A."/>
            <person name="Ogata H."/>
        </authorList>
    </citation>
    <scope>NUCLEOTIDE SEQUENCE [LARGE SCALE GENOMIC DNA]</scope>
</reference>
<dbReference type="Proteomes" id="UP001165060">
    <property type="component" value="Unassembled WGS sequence"/>
</dbReference>
<keyword evidence="10 17" id="KW-1133">Transmembrane helix</keyword>
<comment type="caution">
    <text evidence="18">The sequence shown here is derived from an EMBL/GenBank/DDBJ whole genome shotgun (WGS) entry which is preliminary data.</text>
</comment>
<evidence type="ECO:0000256" key="7">
    <source>
        <dbReference type="ARBA" id="ARBA00022692"/>
    </source>
</evidence>
<evidence type="ECO:0000256" key="6">
    <source>
        <dbReference type="ARBA" id="ARBA00022679"/>
    </source>
</evidence>
<dbReference type="PANTHER" id="PTHR10689:SF6">
    <property type="entry name" value="MICROSOMAL GLUTATHIONE S-TRANSFERASE 1"/>
    <property type="match status" value="1"/>
</dbReference>
<evidence type="ECO:0000256" key="5">
    <source>
        <dbReference type="ARBA" id="ARBA00012452"/>
    </source>
</evidence>
<feature type="non-terminal residue" evidence="18">
    <location>
        <position position="1"/>
    </location>
</feature>
<dbReference type="InterPro" id="IPR040162">
    <property type="entry name" value="MGST1-like"/>
</dbReference>
<feature type="transmembrane region" description="Helical" evidence="17">
    <location>
        <begin position="74"/>
        <end position="101"/>
    </location>
</feature>
<evidence type="ECO:0000256" key="12">
    <source>
        <dbReference type="ARBA" id="ARBA00023128"/>
    </source>
</evidence>
<keyword evidence="9" id="KW-0256">Endoplasmic reticulum</keyword>
<evidence type="ECO:0000256" key="10">
    <source>
        <dbReference type="ARBA" id="ARBA00022989"/>
    </source>
</evidence>
<name>A0ABQ6MKN7_9STRA</name>
<comment type="catalytic activity">
    <reaction evidence="16">
        <text>RX + glutathione = an S-substituted glutathione + a halide anion + H(+)</text>
        <dbReference type="Rhea" id="RHEA:16437"/>
        <dbReference type="ChEBI" id="CHEBI:15378"/>
        <dbReference type="ChEBI" id="CHEBI:16042"/>
        <dbReference type="ChEBI" id="CHEBI:17792"/>
        <dbReference type="ChEBI" id="CHEBI:57925"/>
        <dbReference type="ChEBI" id="CHEBI:90779"/>
        <dbReference type="EC" id="2.5.1.18"/>
    </reaction>
    <physiologicalReaction direction="left-to-right" evidence="16">
        <dbReference type="Rhea" id="RHEA:16438"/>
    </physiologicalReaction>
</comment>
<protein>
    <recommendedName>
        <fullName evidence="15">Microsomal glutathione S-transferase 1</fullName>
        <ecNumber evidence="5">2.5.1.18</ecNumber>
    </recommendedName>
</protein>
<evidence type="ECO:0000256" key="4">
    <source>
        <dbReference type="ARBA" id="ARBA00010459"/>
    </source>
</evidence>
<evidence type="ECO:0000256" key="3">
    <source>
        <dbReference type="ARBA" id="ARBA00004477"/>
    </source>
</evidence>
<dbReference type="InterPro" id="IPR023352">
    <property type="entry name" value="MAPEG-like_dom_sf"/>
</dbReference>
<proteinExistence type="inferred from homology"/>
<feature type="transmembrane region" description="Helical" evidence="17">
    <location>
        <begin position="121"/>
        <end position="143"/>
    </location>
</feature>
<evidence type="ECO:0000256" key="8">
    <source>
        <dbReference type="ARBA" id="ARBA00022787"/>
    </source>
</evidence>
<dbReference type="InterPro" id="IPR001129">
    <property type="entry name" value="Membr-assoc_MAPEG"/>
</dbReference>
<organism evidence="18 19">
    <name type="scientific">Tetraparma gracilis</name>
    <dbReference type="NCBI Taxonomy" id="2962635"/>
    <lineage>
        <taxon>Eukaryota</taxon>
        <taxon>Sar</taxon>
        <taxon>Stramenopiles</taxon>
        <taxon>Ochrophyta</taxon>
        <taxon>Bolidophyceae</taxon>
        <taxon>Parmales</taxon>
        <taxon>Triparmaceae</taxon>
        <taxon>Tetraparma</taxon>
    </lineage>
</organism>
<evidence type="ECO:0000256" key="17">
    <source>
        <dbReference type="SAM" id="Phobius"/>
    </source>
</evidence>
<keyword evidence="11" id="KW-0007">Acetylation</keyword>
<dbReference type="EC" id="2.5.1.18" evidence="5"/>
<evidence type="ECO:0000313" key="18">
    <source>
        <dbReference type="EMBL" id="GMI28301.1"/>
    </source>
</evidence>
<evidence type="ECO:0000256" key="15">
    <source>
        <dbReference type="ARBA" id="ARBA00039397"/>
    </source>
</evidence>
<keyword evidence="12" id="KW-0496">Mitochondrion</keyword>
<comment type="similarity">
    <text evidence="4">Belongs to the MAPEG family.</text>
</comment>
<accession>A0ABQ6MKN7</accession>
<sequence length="145" mass="15246">LLCKSVLSNFALGAAKVKTGSRAPEDTSLFSGLGAGAQDFDGSGKEYRDTAHEKHVKAAQARANRIIGNDHENIPITLILAFGGLLANPNAAVHCALVGGFTLSRLAHTFFFYKALQPWRAIAYGAGLTCTLGLALNGVVAAFRM</sequence>
<dbReference type="PANTHER" id="PTHR10689">
    <property type="entry name" value="MICROSOMAL GLUTATHIONE S-TRANSFERASE 1"/>
    <property type="match status" value="1"/>
</dbReference>
<comment type="subcellular location">
    <subcellularLocation>
        <location evidence="3">Endoplasmic reticulum membrane</location>
        <topology evidence="3">Multi-pass membrane protein</topology>
    </subcellularLocation>
    <subcellularLocation>
        <location evidence="2">Mitochondrion outer membrane</location>
    </subcellularLocation>
</comment>
<evidence type="ECO:0000256" key="13">
    <source>
        <dbReference type="ARBA" id="ARBA00023136"/>
    </source>
</evidence>
<evidence type="ECO:0000256" key="16">
    <source>
        <dbReference type="ARBA" id="ARBA00049385"/>
    </source>
</evidence>
<keyword evidence="8" id="KW-1000">Mitochondrion outer membrane</keyword>
<keyword evidence="13 17" id="KW-0472">Membrane</keyword>
<evidence type="ECO:0000313" key="19">
    <source>
        <dbReference type="Proteomes" id="UP001165060"/>
    </source>
</evidence>
<evidence type="ECO:0000256" key="14">
    <source>
        <dbReference type="ARBA" id="ARBA00038540"/>
    </source>
</evidence>
<dbReference type="SUPFAM" id="SSF161084">
    <property type="entry name" value="MAPEG domain-like"/>
    <property type="match status" value="1"/>
</dbReference>
<dbReference type="EMBL" id="BRYB01002964">
    <property type="protein sequence ID" value="GMI28301.1"/>
    <property type="molecule type" value="Genomic_DNA"/>
</dbReference>
<keyword evidence="7 17" id="KW-0812">Transmembrane</keyword>
<comment type="subunit">
    <text evidence="14">Homotrimer; The trimer binds only one molecule of glutathione.</text>
</comment>
<dbReference type="Gene3D" id="1.20.120.550">
    <property type="entry name" value="Membrane associated eicosanoid/glutathione metabolism-like domain"/>
    <property type="match status" value="1"/>
</dbReference>
<gene>
    <name evidence="18" type="ORF">TeGR_g5851</name>
</gene>